<dbReference type="VEuPathDB" id="FungiDB:MELLADRAFT_60820"/>
<dbReference type="KEGG" id="mlr:MELLADRAFT_60820"/>
<accession>F4RCH1</accession>
<dbReference type="HOGENOM" id="CLU_1230174_0_0_1"/>
<protein>
    <submittedName>
        <fullName evidence="1">Uncharacterized protein</fullName>
    </submittedName>
</protein>
<dbReference type="OrthoDB" id="10399307at2759"/>
<evidence type="ECO:0000313" key="1">
    <source>
        <dbReference type="EMBL" id="EGG09731.1"/>
    </source>
</evidence>
<reference evidence="2" key="1">
    <citation type="journal article" date="2011" name="Proc. Natl. Acad. Sci. U.S.A.">
        <title>Obligate biotrophy features unraveled by the genomic analysis of rust fungi.</title>
        <authorList>
            <person name="Duplessis S."/>
            <person name="Cuomo C.A."/>
            <person name="Lin Y.-C."/>
            <person name="Aerts A."/>
            <person name="Tisserant E."/>
            <person name="Veneault-Fourrey C."/>
            <person name="Joly D.L."/>
            <person name="Hacquard S."/>
            <person name="Amselem J."/>
            <person name="Cantarel B.L."/>
            <person name="Chiu R."/>
            <person name="Coutinho P.M."/>
            <person name="Feau N."/>
            <person name="Field M."/>
            <person name="Frey P."/>
            <person name="Gelhaye E."/>
            <person name="Goldberg J."/>
            <person name="Grabherr M.G."/>
            <person name="Kodira C.D."/>
            <person name="Kohler A."/>
            <person name="Kuees U."/>
            <person name="Lindquist E.A."/>
            <person name="Lucas S.M."/>
            <person name="Mago R."/>
            <person name="Mauceli E."/>
            <person name="Morin E."/>
            <person name="Murat C."/>
            <person name="Pangilinan J.L."/>
            <person name="Park R."/>
            <person name="Pearson M."/>
            <person name="Quesneville H."/>
            <person name="Rouhier N."/>
            <person name="Sakthikumar S."/>
            <person name="Salamov A.A."/>
            <person name="Schmutz J."/>
            <person name="Selles B."/>
            <person name="Shapiro H."/>
            <person name="Tanguay P."/>
            <person name="Tuskan G.A."/>
            <person name="Henrissat B."/>
            <person name="Van de Peer Y."/>
            <person name="Rouze P."/>
            <person name="Ellis J.G."/>
            <person name="Dodds P.N."/>
            <person name="Schein J.E."/>
            <person name="Zhong S."/>
            <person name="Hamelin R.C."/>
            <person name="Grigoriev I.V."/>
            <person name="Szabo L.J."/>
            <person name="Martin F."/>
        </authorList>
    </citation>
    <scope>NUCLEOTIDE SEQUENCE [LARGE SCALE GENOMIC DNA]</scope>
    <source>
        <strain evidence="2">98AG31 / pathotype 3-4-7</strain>
    </source>
</reference>
<evidence type="ECO:0000313" key="2">
    <source>
        <dbReference type="Proteomes" id="UP000001072"/>
    </source>
</evidence>
<dbReference type="RefSeq" id="XP_007406785.1">
    <property type="nucleotide sequence ID" value="XM_007406723.1"/>
</dbReference>
<keyword evidence="2" id="KW-1185">Reference proteome</keyword>
<dbReference type="Proteomes" id="UP000001072">
    <property type="component" value="Unassembled WGS sequence"/>
</dbReference>
<name>F4RCH1_MELLP</name>
<dbReference type="GeneID" id="18929619"/>
<dbReference type="InParanoid" id="F4RCH1"/>
<proteinExistence type="predicted"/>
<gene>
    <name evidence="1" type="ORF">MELLADRAFT_60820</name>
</gene>
<sequence>MSLMSYRKLSIEIKKVAIHINWSNLPRMAQNQNRLRKQPERKAKLGFKMYKSQSNLSFAAGPRKPCRSPIPGGKIPWVHPKRYKTFYMDNDELPDFNTYVFLPLNRNCKKSTSSQRLRWKREDIREQKDLNRWNQANMAVWRSKQQAESHRHFFFLKGALANVQNYGPEWLFSPADYTLAHQILRESLKAEQYHEVPVENRKQWLEQKMFEARHGILNLNWHKPY</sequence>
<dbReference type="EMBL" id="GL883096">
    <property type="protein sequence ID" value="EGG09731.1"/>
    <property type="molecule type" value="Genomic_DNA"/>
</dbReference>
<dbReference type="AlphaFoldDB" id="F4RCH1"/>
<organism evidence="2">
    <name type="scientific">Melampsora larici-populina (strain 98AG31 / pathotype 3-4-7)</name>
    <name type="common">Poplar leaf rust fungus</name>
    <dbReference type="NCBI Taxonomy" id="747676"/>
    <lineage>
        <taxon>Eukaryota</taxon>
        <taxon>Fungi</taxon>
        <taxon>Dikarya</taxon>
        <taxon>Basidiomycota</taxon>
        <taxon>Pucciniomycotina</taxon>
        <taxon>Pucciniomycetes</taxon>
        <taxon>Pucciniales</taxon>
        <taxon>Melampsoraceae</taxon>
        <taxon>Melampsora</taxon>
    </lineage>
</organism>